<dbReference type="PANTHER" id="PTHR24322">
    <property type="entry name" value="PKSB"/>
    <property type="match status" value="1"/>
</dbReference>
<dbReference type="EMBL" id="JARVKF010000024">
    <property type="protein sequence ID" value="KAK9425035.1"/>
    <property type="molecule type" value="Genomic_DNA"/>
</dbReference>
<name>A0ABR2VDM8_9PEZI</name>
<dbReference type="InterPro" id="IPR036291">
    <property type="entry name" value="NAD(P)-bd_dom_sf"/>
</dbReference>
<dbReference type="Gene3D" id="3.40.50.720">
    <property type="entry name" value="NAD(P)-binding Rossmann-like Domain"/>
    <property type="match status" value="1"/>
</dbReference>
<sequence length="137" mass="15645">MPSARIADYAVTKAGLNAFYESLQLELKNIHKAPKVRLTLGIFSFIRTPMFKGETNMSNFFFPLLHVETVGEQLVDILYSGRGRSLYMPGIARFLHTLRALPEWLIRIARDGSRKMGVDFRGRQRLDEKTGGLAYEH</sequence>
<organism evidence="3 4">
    <name type="scientific">Seiridium unicorne</name>
    <dbReference type="NCBI Taxonomy" id="138068"/>
    <lineage>
        <taxon>Eukaryota</taxon>
        <taxon>Fungi</taxon>
        <taxon>Dikarya</taxon>
        <taxon>Ascomycota</taxon>
        <taxon>Pezizomycotina</taxon>
        <taxon>Sordariomycetes</taxon>
        <taxon>Xylariomycetidae</taxon>
        <taxon>Amphisphaeriales</taxon>
        <taxon>Sporocadaceae</taxon>
        <taxon>Seiridium</taxon>
    </lineage>
</organism>
<comment type="caution">
    <text evidence="3">The sequence shown here is derived from an EMBL/GenBank/DDBJ whole genome shotgun (WGS) entry which is preliminary data.</text>
</comment>
<dbReference type="Proteomes" id="UP001408356">
    <property type="component" value="Unassembled WGS sequence"/>
</dbReference>
<evidence type="ECO:0000313" key="4">
    <source>
        <dbReference type="Proteomes" id="UP001408356"/>
    </source>
</evidence>
<reference evidence="3 4" key="1">
    <citation type="journal article" date="2024" name="J. Plant Pathol.">
        <title>Sequence and assembly of the genome of Seiridium unicorne, isolate CBS 538.82, causal agent of cypress canker disease.</title>
        <authorList>
            <person name="Scali E."/>
            <person name="Rocca G.D."/>
            <person name="Danti R."/>
            <person name="Garbelotto M."/>
            <person name="Barberini S."/>
            <person name="Baroncelli R."/>
            <person name="Emiliani G."/>
        </authorList>
    </citation>
    <scope>NUCLEOTIDE SEQUENCE [LARGE SCALE GENOMIC DNA]</scope>
    <source>
        <strain evidence="3 4">BM-138-508</strain>
    </source>
</reference>
<evidence type="ECO:0000313" key="3">
    <source>
        <dbReference type="EMBL" id="KAK9425035.1"/>
    </source>
</evidence>
<dbReference type="SUPFAM" id="SSF51735">
    <property type="entry name" value="NAD(P)-binding Rossmann-fold domains"/>
    <property type="match status" value="1"/>
</dbReference>
<gene>
    <name evidence="3" type="ORF">SUNI508_03175</name>
</gene>
<dbReference type="PANTHER" id="PTHR24322:SF736">
    <property type="entry name" value="RETINOL DEHYDROGENASE 10"/>
    <property type="match status" value="1"/>
</dbReference>
<evidence type="ECO:0000256" key="1">
    <source>
        <dbReference type="ARBA" id="ARBA00006484"/>
    </source>
</evidence>
<protein>
    <submittedName>
        <fullName evidence="3">Uncharacterized protein</fullName>
    </submittedName>
</protein>
<accession>A0ABR2VDM8</accession>
<proteinExistence type="inferred from homology"/>
<comment type="similarity">
    <text evidence="1">Belongs to the short-chain dehydrogenases/reductases (SDR) family.</text>
</comment>
<evidence type="ECO:0000256" key="2">
    <source>
        <dbReference type="ARBA" id="ARBA00023002"/>
    </source>
</evidence>
<keyword evidence="2" id="KW-0560">Oxidoreductase</keyword>
<keyword evidence="4" id="KW-1185">Reference proteome</keyword>